<dbReference type="EMBL" id="DWYG01000024">
    <property type="protein sequence ID" value="HJB41309.1"/>
    <property type="molecule type" value="Genomic_DNA"/>
</dbReference>
<gene>
    <name evidence="2" type="ORF">H9945_02305</name>
</gene>
<reference evidence="2" key="2">
    <citation type="submission" date="2021-04" db="EMBL/GenBank/DDBJ databases">
        <authorList>
            <person name="Gilroy R."/>
        </authorList>
    </citation>
    <scope>NUCLEOTIDE SEQUENCE</scope>
    <source>
        <strain evidence="2">ChiBcec8-13705</strain>
    </source>
</reference>
<evidence type="ECO:0000313" key="2">
    <source>
        <dbReference type="EMBL" id="HJB41309.1"/>
    </source>
</evidence>
<organism evidence="2 3">
    <name type="scientific">Candidatus Gemmiger avicola</name>
    <dbReference type="NCBI Taxonomy" id="2838605"/>
    <lineage>
        <taxon>Bacteria</taxon>
        <taxon>Bacillati</taxon>
        <taxon>Bacillota</taxon>
        <taxon>Clostridia</taxon>
        <taxon>Eubacteriales</taxon>
        <taxon>Gemmiger</taxon>
    </lineage>
</organism>
<keyword evidence="1" id="KW-0472">Membrane</keyword>
<proteinExistence type="predicted"/>
<keyword evidence="1" id="KW-1133">Transmembrane helix</keyword>
<name>A0A9D2M5Z4_9FIRM</name>
<evidence type="ECO:0000256" key="1">
    <source>
        <dbReference type="SAM" id="Phobius"/>
    </source>
</evidence>
<keyword evidence="1" id="KW-0812">Transmembrane</keyword>
<feature type="transmembrane region" description="Helical" evidence="1">
    <location>
        <begin position="21"/>
        <end position="43"/>
    </location>
</feature>
<accession>A0A9D2M5Z4</accession>
<dbReference type="Proteomes" id="UP000886803">
    <property type="component" value="Unassembled WGS sequence"/>
</dbReference>
<comment type="caution">
    <text evidence="2">The sequence shown here is derived from an EMBL/GenBank/DDBJ whole genome shotgun (WGS) entry which is preliminary data.</text>
</comment>
<dbReference type="AlphaFoldDB" id="A0A9D2M5Z4"/>
<sequence>MKHSVKQNEGVRAPLPATRRFAALCLAALALCLALPFAVFALWDRALLHAPHPLPADPNTLGAAGRANPTACLLYATAHTTNVSLDGVNIYDLESGWNLAADTALPALREEAAARLPAMETAGLLDAETAEAAAAALGPDAARYTWRGGSAPGGLKMLTGYPAETEQAGVSLSLIWTPEGAPVYVRLYVPGTPLRDPVKEGALEAYLALTGLDDFADWQVIDLSASIPDAGEAAYSAEAQLYVTANARDGLSLSAASVPPETMAEMLEMMGVAG</sequence>
<evidence type="ECO:0000313" key="3">
    <source>
        <dbReference type="Proteomes" id="UP000886803"/>
    </source>
</evidence>
<reference evidence="2" key="1">
    <citation type="journal article" date="2021" name="PeerJ">
        <title>Extensive microbial diversity within the chicken gut microbiome revealed by metagenomics and culture.</title>
        <authorList>
            <person name="Gilroy R."/>
            <person name="Ravi A."/>
            <person name="Getino M."/>
            <person name="Pursley I."/>
            <person name="Horton D.L."/>
            <person name="Alikhan N.F."/>
            <person name="Baker D."/>
            <person name="Gharbi K."/>
            <person name="Hall N."/>
            <person name="Watson M."/>
            <person name="Adriaenssens E.M."/>
            <person name="Foster-Nyarko E."/>
            <person name="Jarju S."/>
            <person name="Secka A."/>
            <person name="Antonio M."/>
            <person name="Oren A."/>
            <person name="Chaudhuri R.R."/>
            <person name="La Ragione R."/>
            <person name="Hildebrand F."/>
            <person name="Pallen M.J."/>
        </authorList>
    </citation>
    <scope>NUCLEOTIDE SEQUENCE</scope>
    <source>
        <strain evidence="2">ChiBcec8-13705</strain>
    </source>
</reference>
<protein>
    <submittedName>
        <fullName evidence="2">Uncharacterized protein</fullName>
    </submittedName>
</protein>